<organism evidence="2 3">
    <name type="scientific">Staurois parvus</name>
    <dbReference type="NCBI Taxonomy" id="386267"/>
    <lineage>
        <taxon>Eukaryota</taxon>
        <taxon>Metazoa</taxon>
        <taxon>Chordata</taxon>
        <taxon>Craniata</taxon>
        <taxon>Vertebrata</taxon>
        <taxon>Euteleostomi</taxon>
        <taxon>Amphibia</taxon>
        <taxon>Batrachia</taxon>
        <taxon>Anura</taxon>
        <taxon>Neobatrachia</taxon>
        <taxon>Ranoidea</taxon>
        <taxon>Ranidae</taxon>
        <taxon>Staurois</taxon>
    </lineage>
</organism>
<dbReference type="EMBL" id="CATNWA010011545">
    <property type="protein sequence ID" value="CAI9561965.1"/>
    <property type="molecule type" value="Genomic_DNA"/>
</dbReference>
<gene>
    <name evidence="2" type="ORF">SPARVUS_LOCUS5530962</name>
</gene>
<dbReference type="Proteomes" id="UP001162483">
    <property type="component" value="Unassembled WGS sequence"/>
</dbReference>
<feature type="region of interest" description="Disordered" evidence="1">
    <location>
        <begin position="15"/>
        <end position="52"/>
    </location>
</feature>
<evidence type="ECO:0000313" key="3">
    <source>
        <dbReference type="Proteomes" id="UP001162483"/>
    </source>
</evidence>
<evidence type="ECO:0000256" key="1">
    <source>
        <dbReference type="SAM" id="MobiDB-lite"/>
    </source>
</evidence>
<accession>A0ABN9CP64</accession>
<comment type="caution">
    <text evidence="2">The sequence shown here is derived from an EMBL/GenBank/DDBJ whole genome shotgun (WGS) entry which is preliminary data.</text>
</comment>
<keyword evidence="3" id="KW-1185">Reference proteome</keyword>
<proteinExistence type="predicted"/>
<name>A0ABN9CP64_9NEOB</name>
<feature type="compositionally biased region" description="Basic and acidic residues" evidence="1">
    <location>
        <begin position="19"/>
        <end position="31"/>
    </location>
</feature>
<protein>
    <submittedName>
        <fullName evidence="2">Uncharacterized protein</fullName>
    </submittedName>
</protein>
<reference evidence="2" key="1">
    <citation type="submission" date="2023-05" db="EMBL/GenBank/DDBJ databases">
        <authorList>
            <person name="Stuckert A."/>
        </authorList>
    </citation>
    <scope>NUCLEOTIDE SEQUENCE</scope>
</reference>
<evidence type="ECO:0000313" key="2">
    <source>
        <dbReference type="EMBL" id="CAI9561965.1"/>
    </source>
</evidence>
<sequence length="52" mass="5789">MPLFVIFKFPAVPSPIPPDARRGRNPDDRCRHPPNYIAGDTAGGTSHECRTR</sequence>